<keyword evidence="10" id="KW-1133">Transmembrane helix</keyword>
<protein>
    <recommendedName>
        <fullName evidence="2">histidine kinase</fullName>
        <ecNumber evidence="2">2.7.13.3</ecNumber>
    </recommendedName>
</protein>
<dbReference type="InterPro" id="IPR036890">
    <property type="entry name" value="HATPase_C_sf"/>
</dbReference>
<dbReference type="GO" id="GO:0016301">
    <property type="term" value="F:kinase activity"/>
    <property type="evidence" value="ECO:0007669"/>
    <property type="project" value="UniProtKB-KW"/>
</dbReference>
<dbReference type="Gene3D" id="1.20.5.1930">
    <property type="match status" value="1"/>
</dbReference>
<evidence type="ECO:0000256" key="1">
    <source>
        <dbReference type="ARBA" id="ARBA00000085"/>
    </source>
</evidence>
<feature type="transmembrane region" description="Helical" evidence="10">
    <location>
        <begin position="135"/>
        <end position="164"/>
    </location>
</feature>
<evidence type="ECO:0000256" key="5">
    <source>
        <dbReference type="ARBA" id="ARBA00022741"/>
    </source>
</evidence>
<organism evidence="12 13">
    <name type="scientific">Georgenia halophila</name>
    <dbReference type="NCBI Taxonomy" id="620889"/>
    <lineage>
        <taxon>Bacteria</taxon>
        <taxon>Bacillati</taxon>
        <taxon>Actinomycetota</taxon>
        <taxon>Actinomycetes</taxon>
        <taxon>Micrococcales</taxon>
        <taxon>Bogoriellaceae</taxon>
        <taxon>Georgenia</taxon>
    </lineage>
</organism>
<feature type="transmembrane region" description="Helical" evidence="10">
    <location>
        <begin position="41"/>
        <end position="63"/>
    </location>
</feature>
<dbReference type="Pfam" id="PF13796">
    <property type="entry name" value="Sensor"/>
    <property type="match status" value="1"/>
</dbReference>
<keyword evidence="10" id="KW-0812">Transmembrane</keyword>
<evidence type="ECO:0000256" key="10">
    <source>
        <dbReference type="SAM" id="Phobius"/>
    </source>
</evidence>
<evidence type="ECO:0000313" key="12">
    <source>
        <dbReference type="EMBL" id="GAA4426951.1"/>
    </source>
</evidence>
<dbReference type="EC" id="2.7.13.3" evidence="2"/>
<keyword evidence="4" id="KW-0808">Transferase</keyword>
<dbReference type="SUPFAM" id="SSF55874">
    <property type="entry name" value="ATPase domain of HSP90 chaperone/DNA topoisomerase II/histidine kinase"/>
    <property type="match status" value="1"/>
</dbReference>
<keyword evidence="3" id="KW-0597">Phosphoprotein</keyword>
<dbReference type="EMBL" id="BAABGN010000011">
    <property type="protein sequence ID" value="GAA4426951.1"/>
    <property type="molecule type" value="Genomic_DNA"/>
</dbReference>
<comment type="catalytic activity">
    <reaction evidence="1">
        <text>ATP + protein L-histidine = ADP + protein N-phospho-L-histidine.</text>
        <dbReference type="EC" id="2.7.13.3"/>
    </reaction>
</comment>
<dbReference type="SMART" id="SM00387">
    <property type="entry name" value="HATPase_c"/>
    <property type="match status" value="1"/>
</dbReference>
<dbReference type="Gene3D" id="3.30.565.10">
    <property type="entry name" value="Histidine kinase-like ATPase, C-terminal domain"/>
    <property type="match status" value="1"/>
</dbReference>
<dbReference type="CDD" id="cd16917">
    <property type="entry name" value="HATPase_UhpB-NarQ-NarX-like"/>
    <property type="match status" value="1"/>
</dbReference>
<feature type="region of interest" description="Disordered" evidence="9">
    <location>
        <begin position="407"/>
        <end position="428"/>
    </location>
</feature>
<feature type="domain" description="Histidine kinase/HSP90-like ATPase" evidence="11">
    <location>
        <begin position="365"/>
        <end position="461"/>
    </location>
</feature>
<proteinExistence type="predicted"/>
<evidence type="ECO:0000313" key="13">
    <source>
        <dbReference type="Proteomes" id="UP001500622"/>
    </source>
</evidence>
<evidence type="ECO:0000256" key="8">
    <source>
        <dbReference type="ARBA" id="ARBA00023012"/>
    </source>
</evidence>
<feature type="compositionally biased region" description="Low complexity" evidence="9">
    <location>
        <begin position="10"/>
        <end position="24"/>
    </location>
</feature>
<dbReference type="InterPro" id="IPR050482">
    <property type="entry name" value="Sensor_HK_TwoCompSys"/>
</dbReference>
<feature type="transmembrane region" description="Helical" evidence="10">
    <location>
        <begin position="202"/>
        <end position="222"/>
    </location>
</feature>
<gene>
    <name evidence="12" type="ORF">GCM10023169_26330</name>
</gene>
<dbReference type="PANTHER" id="PTHR24421:SF10">
    <property type="entry name" value="NITRATE_NITRITE SENSOR PROTEIN NARQ"/>
    <property type="match status" value="1"/>
</dbReference>
<feature type="region of interest" description="Disordered" evidence="9">
    <location>
        <begin position="1"/>
        <end position="24"/>
    </location>
</feature>
<evidence type="ECO:0000259" key="11">
    <source>
        <dbReference type="SMART" id="SM00387"/>
    </source>
</evidence>
<comment type="caution">
    <text evidence="12">The sequence shown here is derived from an EMBL/GenBank/DDBJ whole genome shotgun (WGS) entry which is preliminary data.</text>
</comment>
<evidence type="ECO:0000256" key="6">
    <source>
        <dbReference type="ARBA" id="ARBA00022777"/>
    </source>
</evidence>
<dbReference type="PANTHER" id="PTHR24421">
    <property type="entry name" value="NITRATE/NITRITE SENSOR PROTEIN NARX-RELATED"/>
    <property type="match status" value="1"/>
</dbReference>
<feature type="transmembrane region" description="Helical" evidence="10">
    <location>
        <begin position="69"/>
        <end position="92"/>
    </location>
</feature>
<evidence type="ECO:0000256" key="3">
    <source>
        <dbReference type="ARBA" id="ARBA00022553"/>
    </source>
</evidence>
<evidence type="ECO:0000256" key="9">
    <source>
        <dbReference type="SAM" id="MobiDB-lite"/>
    </source>
</evidence>
<dbReference type="InterPro" id="IPR003594">
    <property type="entry name" value="HATPase_dom"/>
</dbReference>
<keyword evidence="13" id="KW-1185">Reference proteome</keyword>
<dbReference type="Proteomes" id="UP001500622">
    <property type="component" value="Unassembled WGS sequence"/>
</dbReference>
<keyword evidence="10" id="KW-0472">Membrane</keyword>
<evidence type="ECO:0000256" key="7">
    <source>
        <dbReference type="ARBA" id="ARBA00022840"/>
    </source>
</evidence>
<evidence type="ECO:0000256" key="4">
    <source>
        <dbReference type="ARBA" id="ARBA00022679"/>
    </source>
</evidence>
<reference evidence="13" key="1">
    <citation type="journal article" date="2019" name="Int. J. Syst. Evol. Microbiol.">
        <title>The Global Catalogue of Microorganisms (GCM) 10K type strain sequencing project: providing services to taxonomists for standard genome sequencing and annotation.</title>
        <authorList>
            <consortium name="The Broad Institute Genomics Platform"/>
            <consortium name="The Broad Institute Genome Sequencing Center for Infectious Disease"/>
            <person name="Wu L."/>
            <person name="Ma J."/>
        </authorList>
    </citation>
    <scope>NUCLEOTIDE SEQUENCE [LARGE SCALE GENOMIC DNA]</scope>
    <source>
        <strain evidence="13">JCM 17810</strain>
    </source>
</reference>
<dbReference type="RefSeq" id="WP_345216716.1">
    <property type="nucleotide sequence ID" value="NZ_BAABGN010000011.1"/>
</dbReference>
<keyword evidence="6 12" id="KW-0418">Kinase</keyword>
<dbReference type="InterPro" id="IPR025828">
    <property type="entry name" value="Put_sensor_dom"/>
</dbReference>
<name>A0ABP8LC88_9MICO</name>
<keyword evidence="5" id="KW-0547">Nucleotide-binding</keyword>
<dbReference type="Pfam" id="PF02518">
    <property type="entry name" value="HATPase_c"/>
    <property type="match status" value="1"/>
</dbReference>
<evidence type="ECO:0000256" key="2">
    <source>
        <dbReference type="ARBA" id="ARBA00012438"/>
    </source>
</evidence>
<dbReference type="Pfam" id="PF07730">
    <property type="entry name" value="HisKA_3"/>
    <property type="match status" value="1"/>
</dbReference>
<accession>A0ABP8LC88</accession>
<dbReference type="InterPro" id="IPR011712">
    <property type="entry name" value="Sig_transdc_His_kin_sub3_dim/P"/>
</dbReference>
<sequence>MTSMTPAVHRAGPAATTPARPVADPAASPAFLRAPFDRRSWLRYGYLWVAVLMAPFALAYALVSVVLTVGLAVTVVGLFVGGTLIVGARGWATTYRGMASKFLGNRVPEVPPFRRGRGFWRGLGSMLGDSAGWRALLFMFVMFPLSVVGFVTSTAVLVASLGAVTHSIWGRYLPEQQAGDGSWHRGAQLGPDWFVDTPARQLAFAGIGIVLFFVWPWIPWLFTQVAGLLSQSLLGPTRESLRVADLEQSRAGAVEDADARLRRIERDLHDGTQARLVAVAMQLGEAKDHLDSGTDPDQVSELVGTAHASTKDALVELRELARGIHPPVLDDGLGVALDTLAARSPLPVTMDVDAEVADRGRLAPAVESIVYFCVAELVTNAAKHARASGVYVLVERHDGDLRVRVRDDGRGGAAVTPPESSGHRSGLSGLAERVHAVDGRLDVSSPAGGPTVVTVTLPENVRP</sequence>
<keyword evidence="7" id="KW-0067">ATP-binding</keyword>
<keyword evidence="8" id="KW-0902">Two-component regulatory system</keyword>